<sequence length="303" mass="31641">MIGVDWGTTSLRAYRLDGAGAVLDRRESAQGILSVPQGGFPAVLDGAIRPWLDAGEELVLLCGMVGSRQGWREAPYLPCPAGPAEIAAAAVPLAFPGAQRCFLVPGLSARGPEGVPDVMRGEETKMIGLLSELGDGAASRATLCLPGTHSKWARLEGGRVAGFATRMTGETRAVLLGHSILGRLSAPARDQGSSDEAFRRGVRRSRDRGGLLHHLFGTRALGLMGELAAEETDDYLSGLLVGHEVRAAVEDGGTTGGGTVHLAGSATLCRLYALAFAEYGVAHRLHDPDIAARGLHRIGATLP</sequence>
<reference evidence="1 2" key="1">
    <citation type="journal article" date="2019" name="Int. J. Syst. Evol. Microbiol.">
        <title>The Global Catalogue of Microorganisms (GCM) 10K type strain sequencing project: providing services to taxonomists for standard genome sequencing and annotation.</title>
        <authorList>
            <consortium name="The Broad Institute Genomics Platform"/>
            <consortium name="The Broad Institute Genome Sequencing Center for Infectious Disease"/>
            <person name="Wu L."/>
            <person name="Ma J."/>
        </authorList>
    </citation>
    <scope>NUCLEOTIDE SEQUENCE [LARGE SCALE GENOMIC DNA]</scope>
    <source>
        <strain evidence="1 2">JCM 9933</strain>
    </source>
</reference>
<accession>A0ABN1FEY6</accession>
<proteinExistence type="predicted"/>
<evidence type="ECO:0000313" key="2">
    <source>
        <dbReference type="Proteomes" id="UP001501588"/>
    </source>
</evidence>
<dbReference type="Proteomes" id="UP001501588">
    <property type="component" value="Unassembled WGS sequence"/>
</dbReference>
<name>A0ABN1FEY6_9PROT</name>
<dbReference type="InterPro" id="IPR042258">
    <property type="entry name" value="DGOK_N"/>
</dbReference>
<keyword evidence="2" id="KW-1185">Reference proteome</keyword>
<dbReference type="InterPro" id="IPR007729">
    <property type="entry name" value="DGOK"/>
</dbReference>
<dbReference type="EMBL" id="BAAAFZ010000046">
    <property type="protein sequence ID" value="GAA0589392.1"/>
    <property type="molecule type" value="Genomic_DNA"/>
</dbReference>
<evidence type="ECO:0000313" key="1">
    <source>
        <dbReference type="EMBL" id="GAA0589392.1"/>
    </source>
</evidence>
<dbReference type="Pfam" id="PF05035">
    <property type="entry name" value="DGOK"/>
    <property type="match status" value="1"/>
</dbReference>
<gene>
    <name evidence="1" type="ORF">GCM10009416_29950</name>
</gene>
<comment type="caution">
    <text evidence="1">The sequence shown here is derived from an EMBL/GenBank/DDBJ whole genome shotgun (WGS) entry which is preliminary data.</text>
</comment>
<dbReference type="Gene3D" id="3.30.420.310">
    <property type="entry name" value="2-keto-3-deoxy-galactonokinase, C-terminal domain"/>
    <property type="match status" value="1"/>
</dbReference>
<dbReference type="InterPro" id="IPR042257">
    <property type="entry name" value="DGOK_C"/>
</dbReference>
<organism evidence="1 2">
    <name type="scientific">Craurococcus roseus</name>
    <dbReference type="NCBI Taxonomy" id="77585"/>
    <lineage>
        <taxon>Bacteria</taxon>
        <taxon>Pseudomonadati</taxon>
        <taxon>Pseudomonadota</taxon>
        <taxon>Alphaproteobacteria</taxon>
        <taxon>Acetobacterales</taxon>
        <taxon>Acetobacteraceae</taxon>
        <taxon>Craurococcus</taxon>
    </lineage>
</organism>
<dbReference type="RefSeq" id="WP_343896162.1">
    <property type="nucleotide sequence ID" value="NZ_BAAAFZ010000046.1"/>
</dbReference>
<dbReference type="Gene3D" id="3.30.420.300">
    <property type="entry name" value="2-keto-3-deoxy-galactonokinase, substrate binding domain"/>
    <property type="match status" value="1"/>
</dbReference>
<protein>
    <submittedName>
        <fullName evidence="1">2-dehydro-3-deoxygalactonokinase</fullName>
    </submittedName>
</protein>